<organism evidence="1 2">
    <name type="scientific">Zonotrichia albicollis</name>
    <name type="common">White-throated sparrow</name>
    <name type="synonym">Fringilla albicollis</name>
    <dbReference type="NCBI Taxonomy" id="44394"/>
    <lineage>
        <taxon>Eukaryota</taxon>
        <taxon>Metazoa</taxon>
        <taxon>Chordata</taxon>
        <taxon>Craniata</taxon>
        <taxon>Vertebrata</taxon>
        <taxon>Euteleostomi</taxon>
        <taxon>Archelosauria</taxon>
        <taxon>Archosauria</taxon>
        <taxon>Dinosauria</taxon>
        <taxon>Saurischia</taxon>
        <taxon>Theropoda</taxon>
        <taxon>Coelurosauria</taxon>
        <taxon>Aves</taxon>
        <taxon>Neognathae</taxon>
        <taxon>Neoaves</taxon>
        <taxon>Telluraves</taxon>
        <taxon>Australaves</taxon>
        <taxon>Passeriformes</taxon>
        <taxon>Passerellidae</taxon>
        <taxon>Zonotrichia</taxon>
    </lineage>
</organism>
<reference evidence="1" key="1">
    <citation type="submission" date="2025-08" db="UniProtKB">
        <authorList>
            <consortium name="Ensembl"/>
        </authorList>
    </citation>
    <scope>IDENTIFICATION</scope>
</reference>
<protein>
    <submittedName>
        <fullName evidence="1">Regulator of microtubule dynamics 1</fullName>
    </submittedName>
</protein>
<reference evidence="1" key="2">
    <citation type="submission" date="2025-09" db="UniProtKB">
        <authorList>
            <consortium name="Ensembl"/>
        </authorList>
    </citation>
    <scope>IDENTIFICATION</scope>
</reference>
<sequence>MAALMAALARPFRRGPAGLGTALRREAMGGPRGRGTQVLRKNLQRGVVLSTGSFLVYEAHKLISGFAEVHASFKVEDVIEQADYLYGSGETEKLYRLLTKMASCYGGWHGHHGIWLSLVVLLQRRRKN</sequence>
<dbReference type="Ensembl" id="ENSZALT00000022175.1">
    <property type="protein sequence ID" value="ENSZALP00000016602.1"/>
    <property type="gene ID" value="ENSZALG00000013456.1"/>
</dbReference>
<gene>
    <name evidence="1" type="primary">RMDN1</name>
</gene>
<evidence type="ECO:0000313" key="1">
    <source>
        <dbReference type="Ensembl" id="ENSZALP00000016602.1"/>
    </source>
</evidence>
<dbReference type="AlphaFoldDB" id="A0A8D2QHP8"/>
<proteinExistence type="predicted"/>
<keyword evidence="2" id="KW-1185">Reference proteome</keyword>
<dbReference type="Proteomes" id="UP000694413">
    <property type="component" value="Unassembled WGS sequence"/>
</dbReference>
<accession>A0A8D2QHP8</accession>
<evidence type="ECO:0000313" key="2">
    <source>
        <dbReference type="Proteomes" id="UP000694413"/>
    </source>
</evidence>
<name>A0A8D2QHP8_ZONAL</name>